<dbReference type="GO" id="GO:1990573">
    <property type="term" value="P:potassium ion import across plasma membrane"/>
    <property type="evidence" value="ECO:0007669"/>
    <property type="project" value="TreeGrafter"/>
</dbReference>
<keyword evidence="22" id="KW-1185">Reference proteome</keyword>
<keyword evidence="10 18" id="KW-1133">Transmembrane helix</keyword>
<keyword evidence="5" id="KW-0633">Potassium transport</keyword>
<feature type="transmembrane region" description="Helical" evidence="18">
    <location>
        <begin position="445"/>
        <end position="460"/>
    </location>
</feature>
<dbReference type="Proteomes" id="UP000052976">
    <property type="component" value="Unassembled WGS sequence"/>
</dbReference>
<feature type="transmembrane region" description="Helical" evidence="18">
    <location>
        <begin position="116"/>
        <end position="135"/>
    </location>
</feature>
<evidence type="ECO:0000256" key="4">
    <source>
        <dbReference type="ARBA" id="ARBA00022475"/>
    </source>
</evidence>
<feature type="transmembrane region" description="Helical" evidence="18">
    <location>
        <begin position="364"/>
        <end position="384"/>
    </location>
</feature>
<evidence type="ECO:0000256" key="13">
    <source>
        <dbReference type="ARBA" id="ARBA00023136"/>
    </source>
</evidence>
<evidence type="ECO:0000256" key="8">
    <source>
        <dbReference type="ARBA" id="ARBA00022847"/>
    </source>
</evidence>
<comment type="similarity">
    <text evidence="2">Belongs to the SLC12A transporter family.</text>
</comment>
<feature type="non-terminal residue" evidence="21">
    <location>
        <position position="1"/>
    </location>
</feature>
<dbReference type="Pfam" id="PF00324">
    <property type="entry name" value="AA_permease"/>
    <property type="match status" value="1"/>
</dbReference>
<feature type="transmembrane region" description="Helical" evidence="18">
    <location>
        <begin position="420"/>
        <end position="439"/>
    </location>
</feature>
<comment type="catalytic activity">
    <reaction evidence="17">
        <text>K(+)(out) + 2 chloride(out) + Na(+)(out) = K(+)(in) + 2 chloride(in) + Na(+)(in)</text>
        <dbReference type="Rhea" id="RHEA:72395"/>
        <dbReference type="ChEBI" id="CHEBI:17996"/>
        <dbReference type="ChEBI" id="CHEBI:29101"/>
        <dbReference type="ChEBI" id="CHEBI:29103"/>
    </reaction>
    <physiologicalReaction direction="left-to-right" evidence="17">
        <dbReference type="Rhea" id="RHEA:72396"/>
    </physiologicalReaction>
</comment>
<evidence type="ECO:0000256" key="1">
    <source>
        <dbReference type="ARBA" id="ARBA00004651"/>
    </source>
</evidence>
<evidence type="ECO:0000256" key="12">
    <source>
        <dbReference type="ARBA" id="ARBA00023065"/>
    </source>
</evidence>
<feature type="transmembrane region" description="Helical" evidence="18">
    <location>
        <begin position="144"/>
        <end position="165"/>
    </location>
</feature>
<dbReference type="GO" id="GO:0055075">
    <property type="term" value="P:potassium ion homeostasis"/>
    <property type="evidence" value="ECO:0007669"/>
    <property type="project" value="TreeGrafter"/>
</dbReference>
<proteinExistence type="inferred from homology"/>
<feature type="transmembrane region" description="Helical" evidence="18">
    <location>
        <begin position="195"/>
        <end position="217"/>
    </location>
</feature>
<evidence type="ECO:0000256" key="18">
    <source>
        <dbReference type="SAM" id="Phobius"/>
    </source>
</evidence>
<organism evidence="21 22">
    <name type="scientific">Corvus brachyrhynchos</name>
    <name type="common">American crow</name>
    <dbReference type="NCBI Taxonomy" id="85066"/>
    <lineage>
        <taxon>Eukaryota</taxon>
        <taxon>Metazoa</taxon>
        <taxon>Chordata</taxon>
        <taxon>Craniata</taxon>
        <taxon>Vertebrata</taxon>
        <taxon>Euteleostomi</taxon>
        <taxon>Archelosauria</taxon>
        <taxon>Archosauria</taxon>
        <taxon>Dinosauria</taxon>
        <taxon>Saurischia</taxon>
        <taxon>Theropoda</taxon>
        <taxon>Coelurosauria</taxon>
        <taxon>Aves</taxon>
        <taxon>Neognathae</taxon>
        <taxon>Neoaves</taxon>
        <taxon>Telluraves</taxon>
        <taxon>Australaves</taxon>
        <taxon>Passeriformes</taxon>
        <taxon>Corvoidea</taxon>
        <taxon>Corvidae</taxon>
        <taxon>Corvus</taxon>
    </lineage>
</organism>
<keyword evidence="14" id="KW-0325">Glycoprotein</keyword>
<feature type="transmembrane region" description="Helical" evidence="18">
    <location>
        <begin position="308"/>
        <end position="331"/>
    </location>
</feature>
<evidence type="ECO:0000256" key="7">
    <source>
        <dbReference type="ARBA" id="ARBA00022692"/>
    </source>
</evidence>
<dbReference type="InterPro" id="IPR004842">
    <property type="entry name" value="SLC12A_fam"/>
</dbReference>
<feature type="transmembrane region" description="Helical" evidence="18">
    <location>
        <begin position="76"/>
        <end position="96"/>
    </location>
</feature>
<evidence type="ECO:0000259" key="19">
    <source>
        <dbReference type="Pfam" id="PF00324"/>
    </source>
</evidence>
<dbReference type="InterPro" id="IPR018491">
    <property type="entry name" value="SLC12_C"/>
</dbReference>
<keyword evidence="7 18" id="KW-0812">Transmembrane</keyword>
<evidence type="ECO:0000256" key="9">
    <source>
        <dbReference type="ARBA" id="ARBA00022958"/>
    </source>
</evidence>
<protein>
    <submittedName>
        <fullName evidence="21">Solute carrier family 12 member 2</fullName>
    </submittedName>
</protein>
<keyword evidence="12" id="KW-0406">Ion transport</keyword>
<evidence type="ECO:0000256" key="14">
    <source>
        <dbReference type="ARBA" id="ARBA00023180"/>
    </source>
</evidence>
<dbReference type="PRINTS" id="PR01207">
    <property type="entry name" value="NAKCLTRNSPRT"/>
</dbReference>
<feature type="domain" description="SLC12A transporter C-terminal" evidence="20">
    <location>
        <begin position="522"/>
        <end position="658"/>
    </location>
</feature>
<dbReference type="Pfam" id="PF03522">
    <property type="entry name" value="SLC12"/>
    <property type="match status" value="2"/>
</dbReference>
<keyword evidence="8" id="KW-0769">Symport</keyword>
<dbReference type="GO" id="GO:0055064">
    <property type="term" value="P:chloride ion homeostasis"/>
    <property type="evidence" value="ECO:0007669"/>
    <property type="project" value="TreeGrafter"/>
</dbReference>
<dbReference type="InterPro" id="IPR004841">
    <property type="entry name" value="AA-permease/SLC12A_dom"/>
</dbReference>
<feature type="transmembrane region" description="Helical" evidence="18">
    <location>
        <begin position="229"/>
        <end position="249"/>
    </location>
</feature>
<reference evidence="21 22" key="1">
    <citation type="submission" date="2014-04" db="EMBL/GenBank/DDBJ databases">
        <title>Genome evolution of avian class.</title>
        <authorList>
            <person name="Zhang G."/>
            <person name="Li C."/>
        </authorList>
    </citation>
    <scope>NUCLEOTIDE SEQUENCE [LARGE SCALE GENOMIC DNA]</scope>
    <source>
        <strain evidence="21">BGI_N302</strain>
    </source>
</reference>
<evidence type="ECO:0000313" key="21">
    <source>
        <dbReference type="EMBL" id="KFO59846.1"/>
    </source>
</evidence>
<dbReference type="PANTHER" id="PTHR11827:SF58">
    <property type="entry name" value="SOLUTE CARRIER FAMILY 12 MEMBER 2"/>
    <property type="match status" value="1"/>
</dbReference>
<dbReference type="FunFam" id="1.20.1740.10:FF:000005">
    <property type="entry name" value="Solute carrier family 12 member 1"/>
    <property type="match status" value="1"/>
</dbReference>
<evidence type="ECO:0000256" key="10">
    <source>
        <dbReference type="ARBA" id="ARBA00022989"/>
    </source>
</evidence>
<evidence type="ECO:0000256" key="11">
    <source>
        <dbReference type="ARBA" id="ARBA00023053"/>
    </source>
</evidence>
<keyword evidence="13 18" id="KW-0472">Membrane</keyword>
<keyword evidence="15" id="KW-0739">Sodium transport</keyword>
<comment type="subcellular location">
    <subcellularLocation>
        <location evidence="1">Cell membrane</location>
        <topology evidence="1">Multi-pass membrane protein</topology>
    </subcellularLocation>
</comment>
<evidence type="ECO:0000256" key="5">
    <source>
        <dbReference type="ARBA" id="ARBA00022538"/>
    </source>
</evidence>
<feature type="domain" description="SLC12A transporter C-terminal" evidence="20">
    <location>
        <begin position="660"/>
        <end position="873"/>
    </location>
</feature>
<evidence type="ECO:0000256" key="16">
    <source>
        <dbReference type="ARBA" id="ARBA00023214"/>
    </source>
</evidence>
<evidence type="ECO:0000256" key="17">
    <source>
        <dbReference type="ARBA" id="ARBA00048452"/>
    </source>
</evidence>
<feature type="domain" description="Amino acid permease/ SLC12A" evidence="19">
    <location>
        <begin position="1"/>
        <end position="513"/>
    </location>
</feature>
<evidence type="ECO:0000259" key="20">
    <source>
        <dbReference type="Pfam" id="PF03522"/>
    </source>
</evidence>
<evidence type="ECO:0000313" key="22">
    <source>
        <dbReference type="Proteomes" id="UP000052976"/>
    </source>
</evidence>
<evidence type="ECO:0000256" key="6">
    <source>
        <dbReference type="ARBA" id="ARBA00022553"/>
    </source>
</evidence>
<sequence>VRCMLNIWGVMLFIRLSWIVGQAGIGLSVLVIGMATVVTTITGLSTSAIATNGFVRGGGAYYLISRSLGPEFGGAIGLIFAFANAVAVAMYVVGFAETVVELLKENGTLMIDEMNDIRIIGAITVVILLGISIAGMEWEAKAQIVLLVILILAIGDFVIGTFIPLDSKKPKGFFGYKAEIFMENFGPDFRQEETFFSVFAIFFPAATGILAGANISGDLADPQSAIPKGTLLAILITTLVYVGIAVSVGSCVVRDATGNVNDTIVTELTNCTAAACKLNYDFSSCQSPAGCHYGLMNNFQVMSMVSGFAPLISAGIFSATLSSALASLVSAPKIFQALCKDNIYPGFQMFAKGYGKNNEPLRGYILTFLIALGFILIAELNVIAPIISNFFLASYALINFSVFHASLAKSPGWRPAFKYYNMWISLVGAILCCIVMFVINWWAALLTYVIVLGLYIYVTYRKWLCWGKTPTIWTTNVNWGSSTQALTYLNALQHSIRLSGVEDHVKNFRPQCLIMTGAPNARPALLHLVHAFTKNVGLMICGHVHMGPRRQAMKELSTDLAKYQRWLIKNKMKAFYAPVHAEDLRDGGQYLMQAAGLGRMRPNTLVVGFKKNWRQGDMRDVETYINLFHDAFDVQYGVVVIRLQEGLDISHLQGQDSKSLSSPLNLADQRLLDASSQFQKKQGKSNIDVWWLFDDGGLTLLIPYLITTKKKWKDCKIRVFIGGKINRIDHDRRAETSYFKAVKLFWVFFQSMLLIYSHLPSHIAAFEEMIEPFRLHEDDKEQEVADKMKEDEPWRITDNELELYKTKTYRQIRLNELLKEHSSTANIIVMSLPVARKGAVSSALYMAWLEVLSKDLPPILLVRGNHQSVLTFY</sequence>
<evidence type="ECO:0000256" key="3">
    <source>
        <dbReference type="ARBA" id="ARBA00022448"/>
    </source>
</evidence>
<feature type="transmembrane region" description="Helical" evidence="18">
    <location>
        <begin position="390"/>
        <end position="408"/>
    </location>
</feature>
<dbReference type="GO" id="GO:0006884">
    <property type="term" value="P:cell volume homeostasis"/>
    <property type="evidence" value="ECO:0007669"/>
    <property type="project" value="TreeGrafter"/>
</dbReference>
<dbReference type="NCBIfam" id="TIGR00930">
    <property type="entry name" value="2a30"/>
    <property type="match status" value="1"/>
</dbReference>
<dbReference type="InterPro" id="IPR002443">
    <property type="entry name" value="SLC12A1/SLC12A2"/>
</dbReference>
<keyword evidence="11" id="KW-0915">Sodium</keyword>
<dbReference type="GO" id="GO:0008511">
    <property type="term" value="F:sodium:potassium:chloride symporter activity"/>
    <property type="evidence" value="ECO:0007669"/>
    <property type="project" value="TreeGrafter"/>
</dbReference>
<gene>
    <name evidence="21" type="ORF">N302_08932</name>
</gene>
<feature type="transmembrane region" description="Helical" evidence="18">
    <location>
        <begin position="12"/>
        <end position="35"/>
    </location>
</feature>
<accession>A0A091ES46</accession>
<dbReference type="EMBL" id="KK718914">
    <property type="protein sequence ID" value="KFO59846.1"/>
    <property type="molecule type" value="Genomic_DNA"/>
</dbReference>
<keyword evidence="6" id="KW-0597">Phosphoprotein</keyword>
<dbReference type="STRING" id="85066.A0A091ES46"/>
<feature type="non-terminal residue" evidence="21">
    <location>
        <position position="873"/>
    </location>
</feature>
<dbReference type="GO" id="GO:0016324">
    <property type="term" value="C:apical plasma membrane"/>
    <property type="evidence" value="ECO:0007669"/>
    <property type="project" value="TreeGrafter"/>
</dbReference>
<keyword evidence="4" id="KW-1003">Cell membrane</keyword>
<dbReference type="PANTHER" id="PTHR11827">
    <property type="entry name" value="SOLUTE CARRIER FAMILY 12, CATION COTRANSPORTERS"/>
    <property type="match status" value="1"/>
</dbReference>
<evidence type="ECO:0000256" key="2">
    <source>
        <dbReference type="ARBA" id="ARBA00010593"/>
    </source>
</evidence>
<dbReference type="GO" id="GO:0055078">
    <property type="term" value="P:sodium ion homeostasis"/>
    <property type="evidence" value="ECO:0007669"/>
    <property type="project" value="TreeGrafter"/>
</dbReference>
<keyword evidence="9" id="KW-0630">Potassium</keyword>
<keyword evidence="16" id="KW-0868">Chloride</keyword>
<keyword evidence="3" id="KW-0813">Transport</keyword>
<dbReference type="AlphaFoldDB" id="A0A091ES46"/>
<evidence type="ECO:0000256" key="15">
    <source>
        <dbReference type="ARBA" id="ARBA00023201"/>
    </source>
</evidence>
<dbReference type="GO" id="GO:0008519">
    <property type="term" value="F:ammonium channel activity"/>
    <property type="evidence" value="ECO:0007669"/>
    <property type="project" value="TreeGrafter"/>
</dbReference>
<name>A0A091ES46_CORBR</name>
<dbReference type="Gene3D" id="1.20.1740.10">
    <property type="entry name" value="Amino acid/polyamine transporter I"/>
    <property type="match status" value="1"/>
</dbReference>